<dbReference type="InterPro" id="IPR001818">
    <property type="entry name" value="Pept_M10_metallopeptidase"/>
</dbReference>
<dbReference type="Proteomes" id="UP000325787">
    <property type="component" value="Chromosome"/>
</dbReference>
<feature type="signal peptide" evidence="6">
    <location>
        <begin position="1"/>
        <end position="29"/>
    </location>
</feature>
<reference evidence="9" key="1">
    <citation type="journal article" date="2021" name="Curr. Microbiol.">
        <title>Complete genome of nocamycin-producing strain Saccharothrix syringae NRRL B-16468 reveals the biosynthetic potential for secondary metabolites.</title>
        <authorList>
            <person name="Mo X."/>
            <person name="Yang S."/>
        </authorList>
    </citation>
    <scope>NUCLEOTIDE SEQUENCE [LARGE SCALE GENOMIC DNA]</scope>
    <source>
        <strain evidence="9">ATCC 51364 / DSM 43886 / JCM 6844 / KCTC 9398 / NBRC 14523 / NRRL B-16468 / INA 2240</strain>
    </source>
</reference>
<dbReference type="Gene3D" id="3.40.390.10">
    <property type="entry name" value="Collagenase (Catalytic Domain)"/>
    <property type="match status" value="1"/>
</dbReference>
<keyword evidence="6" id="KW-0732">Signal</keyword>
<feature type="region of interest" description="Disordered" evidence="5">
    <location>
        <begin position="28"/>
        <end position="90"/>
    </location>
</feature>
<evidence type="ECO:0000256" key="1">
    <source>
        <dbReference type="ARBA" id="ARBA00022670"/>
    </source>
</evidence>
<name>A0A5Q0H0F9_SACSY</name>
<feature type="domain" description="Peptidase M10 metallopeptidase" evidence="7">
    <location>
        <begin position="218"/>
        <end position="266"/>
    </location>
</feature>
<dbReference type="Pfam" id="PF00413">
    <property type="entry name" value="Peptidase_M10"/>
    <property type="match status" value="1"/>
</dbReference>
<dbReference type="EMBL" id="CP034550">
    <property type="protein sequence ID" value="QFZ19726.1"/>
    <property type="molecule type" value="Genomic_DNA"/>
</dbReference>
<dbReference type="OrthoDB" id="7594344at2"/>
<keyword evidence="1" id="KW-0645">Protease</keyword>
<dbReference type="GO" id="GO:0004222">
    <property type="term" value="F:metalloendopeptidase activity"/>
    <property type="evidence" value="ECO:0007669"/>
    <property type="project" value="InterPro"/>
</dbReference>
<evidence type="ECO:0000256" key="4">
    <source>
        <dbReference type="ARBA" id="ARBA00022833"/>
    </source>
</evidence>
<dbReference type="KEGG" id="ssyi:EKG83_21865"/>
<evidence type="ECO:0000256" key="3">
    <source>
        <dbReference type="ARBA" id="ARBA00022801"/>
    </source>
</evidence>
<accession>A0A5Q0H0F9</accession>
<keyword evidence="3" id="KW-0378">Hydrolase</keyword>
<keyword evidence="2" id="KW-0479">Metal-binding</keyword>
<dbReference type="InterPro" id="IPR006311">
    <property type="entry name" value="TAT_signal"/>
</dbReference>
<organism evidence="8 9">
    <name type="scientific">Saccharothrix syringae</name>
    <name type="common">Nocardiopsis syringae</name>
    <dbReference type="NCBI Taxonomy" id="103733"/>
    <lineage>
        <taxon>Bacteria</taxon>
        <taxon>Bacillati</taxon>
        <taxon>Actinomycetota</taxon>
        <taxon>Actinomycetes</taxon>
        <taxon>Pseudonocardiales</taxon>
        <taxon>Pseudonocardiaceae</taxon>
        <taxon>Saccharothrix</taxon>
    </lineage>
</organism>
<dbReference type="InterPro" id="IPR024079">
    <property type="entry name" value="MetalloPept_cat_dom_sf"/>
</dbReference>
<proteinExistence type="predicted"/>
<dbReference type="GO" id="GO:0008270">
    <property type="term" value="F:zinc ion binding"/>
    <property type="evidence" value="ECO:0007669"/>
    <property type="project" value="InterPro"/>
</dbReference>
<evidence type="ECO:0000256" key="6">
    <source>
        <dbReference type="SAM" id="SignalP"/>
    </source>
</evidence>
<dbReference type="SUPFAM" id="SSF55486">
    <property type="entry name" value="Metalloproteases ('zincins'), catalytic domain"/>
    <property type="match status" value="1"/>
</dbReference>
<evidence type="ECO:0000313" key="8">
    <source>
        <dbReference type="EMBL" id="QFZ19726.1"/>
    </source>
</evidence>
<evidence type="ECO:0000259" key="7">
    <source>
        <dbReference type="Pfam" id="PF00413"/>
    </source>
</evidence>
<dbReference type="GO" id="GO:0006508">
    <property type="term" value="P:proteolysis"/>
    <property type="evidence" value="ECO:0007669"/>
    <property type="project" value="UniProtKB-KW"/>
</dbReference>
<evidence type="ECO:0000256" key="5">
    <source>
        <dbReference type="SAM" id="MobiDB-lite"/>
    </source>
</evidence>
<feature type="compositionally biased region" description="Pro residues" evidence="5">
    <location>
        <begin position="50"/>
        <end position="62"/>
    </location>
</feature>
<feature type="chain" id="PRO_5024878562" description="Peptidase M10 metallopeptidase domain-containing protein" evidence="6">
    <location>
        <begin position="30"/>
        <end position="287"/>
    </location>
</feature>
<keyword evidence="9" id="KW-1185">Reference proteome</keyword>
<evidence type="ECO:0000256" key="2">
    <source>
        <dbReference type="ARBA" id="ARBA00022723"/>
    </source>
</evidence>
<dbReference type="PROSITE" id="PS51318">
    <property type="entry name" value="TAT"/>
    <property type="match status" value="1"/>
</dbReference>
<sequence length="287" mass="30320">MPDSRRARLAAVVGLLAAALVAATAPATAAPDQAASDGKPGAVTQTTKPPTAPAPTTRPAPQPGVGGDRGVRTVRDLGDGTSETTLYAPAPGITDQQLFDRLKEQGVTGLVDPRAEGVTALDDGACAWWTATTLTCPRVEWARNGHAHPQIYFVDHTSAAWPVDAAVSTWNQAQGVDSWYRWATCPNVGGAHCVNVTNGDFGATGWSTQTTWQDNGTFFIDGSVRSEFNDYYPRSANAHRKTACHELGHALGLSHNTNESSCLFHANNDIAPLPDGNDFALLADLYA</sequence>
<evidence type="ECO:0000313" key="9">
    <source>
        <dbReference type="Proteomes" id="UP000325787"/>
    </source>
</evidence>
<gene>
    <name evidence="8" type="ORF">EKG83_21865</name>
</gene>
<dbReference type="GO" id="GO:0031012">
    <property type="term" value="C:extracellular matrix"/>
    <property type="evidence" value="ECO:0007669"/>
    <property type="project" value="InterPro"/>
</dbReference>
<keyword evidence="4" id="KW-0862">Zinc</keyword>
<dbReference type="AlphaFoldDB" id="A0A5Q0H0F9"/>
<feature type="compositionally biased region" description="Basic and acidic residues" evidence="5">
    <location>
        <begin position="69"/>
        <end position="78"/>
    </location>
</feature>
<dbReference type="RefSeq" id="WP_051765169.1">
    <property type="nucleotide sequence ID" value="NZ_CP034550.1"/>
</dbReference>
<protein>
    <recommendedName>
        <fullName evidence="7">Peptidase M10 metallopeptidase domain-containing protein</fullName>
    </recommendedName>
</protein>